<keyword evidence="1" id="KW-0472">Membrane</keyword>
<accession>A0A6N8J8H7</accession>
<dbReference type="RefSeq" id="WP_157300042.1">
    <property type="nucleotide sequence ID" value="NZ_BAAAZB010000025.1"/>
</dbReference>
<comment type="caution">
    <text evidence="4">The sequence shown here is derived from an EMBL/GenBank/DDBJ whole genome shotgun (WGS) entry which is preliminary data.</text>
</comment>
<keyword evidence="5" id="KW-1185">Reference proteome</keyword>
<dbReference type="InterPro" id="IPR012373">
    <property type="entry name" value="Ferrdict_sens_TM"/>
</dbReference>
<dbReference type="GO" id="GO:0016989">
    <property type="term" value="F:sigma factor antagonist activity"/>
    <property type="evidence" value="ECO:0007669"/>
    <property type="project" value="TreeGrafter"/>
</dbReference>
<dbReference type="PANTHER" id="PTHR30273:SF2">
    <property type="entry name" value="PROTEIN FECR"/>
    <property type="match status" value="1"/>
</dbReference>
<dbReference type="Proteomes" id="UP000468388">
    <property type="component" value="Unassembled WGS sequence"/>
</dbReference>
<keyword evidence="1" id="KW-0812">Transmembrane</keyword>
<evidence type="ECO:0000313" key="4">
    <source>
        <dbReference type="EMBL" id="MVT41413.1"/>
    </source>
</evidence>
<dbReference type="PANTHER" id="PTHR30273">
    <property type="entry name" value="PERIPLASMIC SIGNAL SENSOR AND SIGMA FACTOR ACTIVATOR FECR-RELATED"/>
    <property type="match status" value="1"/>
</dbReference>
<dbReference type="InterPro" id="IPR006860">
    <property type="entry name" value="FecR"/>
</dbReference>
<evidence type="ECO:0000313" key="5">
    <source>
        <dbReference type="Proteomes" id="UP000468388"/>
    </source>
</evidence>
<evidence type="ECO:0000256" key="1">
    <source>
        <dbReference type="SAM" id="Phobius"/>
    </source>
</evidence>
<dbReference type="Pfam" id="PF04773">
    <property type="entry name" value="FecR"/>
    <property type="match status" value="1"/>
</dbReference>
<dbReference type="Gene3D" id="2.60.120.1440">
    <property type="match status" value="1"/>
</dbReference>
<keyword evidence="1" id="KW-1133">Transmembrane helix</keyword>
<feature type="transmembrane region" description="Helical" evidence="1">
    <location>
        <begin position="80"/>
        <end position="99"/>
    </location>
</feature>
<dbReference type="AlphaFoldDB" id="A0A6N8J8H7"/>
<dbReference type="OrthoDB" id="625980at2"/>
<evidence type="ECO:0000259" key="3">
    <source>
        <dbReference type="Pfam" id="PF16344"/>
    </source>
</evidence>
<feature type="domain" description="FecR protein" evidence="2">
    <location>
        <begin position="169"/>
        <end position="264"/>
    </location>
</feature>
<gene>
    <name evidence="4" type="ORF">GO495_12525</name>
</gene>
<dbReference type="PIRSF" id="PIRSF018266">
    <property type="entry name" value="FecR"/>
    <property type="match status" value="1"/>
</dbReference>
<dbReference type="Gene3D" id="3.55.50.30">
    <property type="match status" value="1"/>
</dbReference>
<dbReference type="Pfam" id="PF16344">
    <property type="entry name" value="FecR_C"/>
    <property type="match status" value="1"/>
</dbReference>
<proteinExistence type="predicted"/>
<evidence type="ECO:0000259" key="2">
    <source>
        <dbReference type="Pfam" id="PF04773"/>
    </source>
</evidence>
<dbReference type="EMBL" id="WRXO01000003">
    <property type="protein sequence ID" value="MVT41413.1"/>
    <property type="molecule type" value="Genomic_DNA"/>
</dbReference>
<sequence length="374" mass="41489">MNEEQKLLLLNKYMEGTLSSEEELMFFDWYAEAGAGEFHRLLQQVATGTVYEAPGAEFLQELDRKLREDGKGKVRKMRTWWWAAAAVLLLAGSSTWLIFKQPATKEIVAVKDIAPGKTGAILTLANGDVIELDSLKNGIIATQQGTSLNLQNGILSYDAKDAADVSYNTIRTPKARQFRVVLPDGSEIWMNAESSLKYPTAFIKNRIVEISGEAYFEVTKNAALPFKVKIGDKAAVEVLGTRFNVNAYSDEQSINTTLLEGSVKVNRGTQSTILKPGQQAAVNETLTVNNDVNTDQVIAWKTGVFNFDGLGIEAVMRQLSRWYDIEVIYEQGIPSTKFYGEIGRNLNLSQVLEGLKLSGVHFRIENGKRLVVLP</sequence>
<dbReference type="InterPro" id="IPR032508">
    <property type="entry name" value="FecR_C"/>
</dbReference>
<feature type="domain" description="Protein FecR C-terminal" evidence="3">
    <location>
        <begin position="305"/>
        <end position="368"/>
    </location>
</feature>
<organism evidence="4 5">
    <name type="scientific">Chitinophaga oryziterrae</name>
    <dbReference type="NCBI Taxonomy" id="1031224"/>
    <lineage>
        <taxon>Bacteria</taxon>
        <taxon>Pseudomonadati</taxon>
        <taxon>Bacteroidota</taxon>
        <taxon>Chitinophagia</taxon>
        <taxon>Chitinophagales</taxon>
        <taxon>Chitinophagaceae</taxon>
        <taxon>Chitinophaga</taxon>
    </lineage>
</organism>
<protein>
    <submittedName>
        <fullName evidence="4">DUF4974 domain-containing protein</fullName>
    </submittedName>
</protein>
<reference evidence="4 5" key="1">
    <citation type="submission" date="2019-12" db="EMBL/GenBank/DDBJ databases">
        <title>The draft genomic sequence of strain Chitinophaga oryziterrae JCM 16595.</title>
        <authorList>
            <person name="Zhang X."/>
        </authorList>
    </citation>
    <scope>NUCLEOTIDE SEQUENCE [LARGE SCALE GENOMIC DNA]</scope>
    <source>
        <strain evidence="4 5">JCM 16595</strain>
    </source>
</reference>
<name>A0A6N8J8H7_9BACT</name>